<comment type="caution">
    <text evidence="1">The sequence shown here is derived from an EMBL/GenBank/DDBJ whole genome shotgun (WGS) entry which is preliminary data.</text>
</comment>
<name>A0ACC2FDD9_DALPE</name>
<dbReference type="Proteomes" id="UP001157502">
    <property type="component" value="Chromosome 29"/>
</dbReference>
<protein>
    <submittedName>
        <fullName evidence="1">Uncharacterized protein</fullName>
    </submittedName>
</protein>
<reference evidence="1" key="1">
    <citation type="submission" date="2021-05" db="EMBL/GenBank/DDBJ databases">
        <authorList>
            <person name="Pan Q."/>
            <person name="Jouanno E."/>
            <person name="Zahm M."/>
            <person name="Klopp C."/>
            <person name="Cabau C."/>
            <person name="Louis A."/>
            <person name="Berthelot C."/>
            <person name="Parey E."/>
            <person name="Roest Crollius H."/>
            <person name="Montfort J."/>
            <person name="Robinson-Rechavi M."/>
            <person name="Bouchez O."/>
            <person name="Lampietro C."/>
            <person name="Lopez Roques C."/>
            <person name="Donnadieu C."/>
            <person name="Postlethwait J."/>
            <person name="Bobe J."/>
            <person name="Dillon D."/>
            <person name="Chandos A."/>
            <person name="von Hippel F."/>
            <person name="Guiguen Y."/>
        </authorList>
    </citation>
    <scope>NUCLEOTIDE SEQUENCE</scope>
    <source>
        <strain evidence="1">YG-Jan2019</strain>
    </source>
</reference>
<proteinExistence type="predicted"/>
<evidence type="ECO:0000313" key="1">
    <source>
        <dbReference type="EMBL" id="KAJ7989379.1"/>
    </source>
</evidence>
<accession>A0ACC2FDD9</accession>
<gene>
    <name evidence="1" type="ORF">DPEC_G00303920</name>
</gene>
<dbReference type="EMBL" id="CM055756">
    <property type="protein sequence ID" value="KAJ7989379.1"/>
    <property type="molecule type" value="Genomic_DNA"/>
</dbReference>
<keyword evidence="2" id="KW-1185">Reference proteome</keyword>
<organism evidence="1 2">
    <name type="scientific">Dallia pectoralis</name>
    <name type="common">Alaska blackfish</name>
    <dbReference type="NCBI Taxonomy" id="75939"/>
    <lineage>
        <taxon>Eukaryota</taxon>
        <taxon>Metazoa</taxon>
        <taxon>Chordata</taxon>
        <taxon>Craniata</taxon>
        <taxon>Vertebrata</taxon>
        <taxon>Euteleostomi</taxon>
        <taxon>Actinopterygii</taxon>
        <taxon>Neopterygii</taxon>
        <taxon>Teleostei</taxon>
        <taxon>Protacanthopterygii</taxon>
        <taxon>Esociformes</taxon>
        <taxon>Umbridae</taxon>
        <taxon>Dallia</taxon>
    </lineage>
</organism>
<sequence>MQITETDNQYTHWNGNIPAVAVGSVLCAYSTQGIWADQDLGLGDAKHHNVDSFFWLAPLWSDDSQVIALRAMLKPPSQGRGELGTVVRDDVGGKAVNAENPLHHKNSFTRRELGERNEMGKLAGGRKSQSEIQRQVRTQIRVSSPMTVQQNPRRRKAMMRATQGLP</sequence>
<evidence type="ECO:0000313" key="2">
    <source>
        <dbReference type="Proteomes" id="UP001157502"/>
    </source>
</evidence>